<evidence type="ECO:0000313" key="5">
    <source>
        <dbReference type="EMBL" id="SVA55905.1"/>
    </source>
</evidence>
<accession>A0A381WTS9</accession>
<dbReference type="PROSITE" id="PS51161">
    <property type="entry name" value="ATP_CONE"/>
    <property type="match status" value="1"/>
</dbReference>
<keyword evidence="1" id="KW-0547">Nucleotide-binding</keyword>
<dbReference type="AlphaFoldDB" id="A0A381WTS9"/>
<dbReference type="InterPro" id="IPR005144">
    <property type="entry name" value="ATP-cone_dom"/>
</dbReference>
<dbReference type="GO" id="GO:0005524">
    <property type="term" value="F:ATP binding"/>
    <property type="evidence" value="ECO:0007669"/>
    <property type="project" value="UniProtKB-KW"/>
</dbReference>
<sequence>MKNACAKRPLPIGSIEKAIEEIETYLVSAGRAEMSSRVIGEIVMERLRSLDRVAYIRFASVYRDFRDIESFKEEVDALLQPKKEEASSQLSFLKDDELTPVGRRKRGRKPKKPTAQI</sequence>
<reference evidence="5" key="1">
    <citation type="submission" date="2018-05" db="EMBL/GenBank/DDBJ databases">
        <authorList>
            <person name="Lanie J.A."/>
            <person name="Ng W.-L."/>
            <person name="Kazmierczak K.M."/>
            <person name="Andrzejewski T.M."/>
            <person name="Davidsen T.M."/>
            <person name="Wayne K.J."/>
            <person name="Tettelin H."/>
            <person name="Glass J.I."/>
            <person name="Rusch D."/>
            <person name="Podicherti R."/>
            <person name="Tsui H.-C.T."/>
            <person name="Winkler M.E."/>
        </authorList>
    </citation>
    <scope>NUCLEOTIDE SEQUENCE</scope>
</reference>
<dbReference type="GO" id="GO:0045892">
    <property type="term" value="P:negative regulation of DNA-templated transcription"/>
    <property type="evidence" value="ECO:0007669"/>
    <property type="project" value="InterPro"/>
</dbReference>
<dbReference type="EMBL" id="UINC01012859">
    <property type="protein sequence ID" value="SVA55905.1"/>
    <property type="molecule type" value="Genomic_DNA"/>
</dbReference>
<organism evidence="5">
    <name type="scientific">marine metagenome</name>
    <dbReference type="NCBI Taxonomy" id="408172"/>
    <lineage>
        <taxon>unclassified sequences</taxon>
        <taxon>metagenomes</taxon>
        <taxon>ecological metagenomes</taxon>
    </lineage>
</organism>
<dbReference type="InterPro" id="IPR003796">
    <property type="entry name" value="RNR_NrdR-like"/>
</dbReference>
<dbReference type="HAMAP" id="MF_00440">
    <property type="entry name" value="NrdR"/>
    <property type="match status" value="1"/>
</dbReference>
<feature type="region of interest" description="Disordered" evidence="3">
    <location>
        <begin position="95"/>
        <end position="117"/>
    </location>
</feature>
<dbReference type="PANTHER" id="PTHR30455:SF2">
    <property type="entry name" value="TRANSCRIPTIONAL REPRESSOR NRDR"/>
    <property type="match status" value="1"/>
</dbReference>
<name>A0A381WTS9_9ZZZZ</name>
<dbReference type="GO" id="GO:0008270">
    <property type="term" value="F:zinc ion binding"/>
    <property type="evidence" value="ECO:0007669"/>
    <property type="project" value="InterPro"/>
</dbReference>
<proteinExistence type="inferred from homology"/>
<evidence type="ECO:0000256" key="3">
    <source>
        <dbReference type="SAM" id="MobiDB-lite"/>
    </source>
</evidence>
<protein>
    <recommendedName>
        <fullName evidence="4">ATP-cone domain-containing protein</fullName>
    </recommendedName>
</protein>
<evidence type="ECO:0000256" key="1">
    <source>
        <dbReference type="ARBA" id="ARBA00022741"/>
    </source>
</evidence>
<evidence type="ECO:0000259" key="4">
    <source>
        <dbReference type="PROSITE" id="PS51161"/>
    </source>
</evidence>
<gene>
    <name evidence="5" type="ORF">METZ01_LOCUS108759</name>
</gene>
<dbReference type="PANTHER" id="PTHR30455">
    <property type="entry name" value="TRANSCRIPTIONAL REPRESSOR NRDR"/>
    <property type="match status" value="1"/>
</dbReference>
<dbReference type="Pfam" id="PF03477">
    <property type="entry name" value="ATP-cone"/>
    <property type="match status" value="1"/>
</dbReference>
<feature type="compositionally biased region" description="Basic residues" evidence="3">
    <location>
        <begin position="102"/>
        <end position="117"/>
    </location>
</feature>
<feature type="domain" description="ATP-cone" evidence="4">
    <location>
        <begin position="1"/>
        <end position="70"/>
    </location>
</feature>
<keyword evidence="2" id="KW-0067">ATP-binding</keyword>
<evidence type="ECO:0000256" key="2">
    <source>
        <dbReference type="ARBA" id="ARBA00022840"/>
    </source>
</evidence>